<dbReference type="InterPro" id="IPR052924">
    <property type="entry name" value="OsmC/Ohr_hydroprdx_reductase"/>
</dbReference>
<dbReference type="AlphaFoldDB" id="A0A841M1T3"/>
<dbReference type="InterPro" id="IPR015946">
    <property type="entry name" value="KH_dom-like_a/b"/>
</dbReference>
<reference evidence="1 2" key="1">
    <citation type="submission" date="2020-08" db="EMBL/GenBank/DDBJ databases">
        <title>Genomic Encyclopedia of Type Strains, Phase IV (KMG-IV): sequencing the most valuable type-strain genomes for metagenomic binning, comparative biology and taxonomic classification.</title>
        <authorList>
            <person name="Goeker M."/>
        </authorList>
    </citation>
    <scope>NUCLEOTIDE SEQUENCE [LARGE SCALE GENOMIC DNA]</scope>
    <source>
        <strain evidence="1 2">DSM 22336</strain>
    </source>
</reference>
<gene>
    <name evidence="1" type="ORF">FHS77_003273</name>
</gene>
<evidence type="ECO:0000313" key="1">
    <source>
        <dbReference type="EMBL" id="MBB6262687.1"/>
    </source>
</evidence>
<dbReference type="EMBL" id="JACIIU010000065">
    <property type="protein sequence ID" value="MBB6262687.1"/>
    <property type="molecule type" value="Genomic_DNA"/>
</dbReference>
<dbReference type="PANTHER" id="PTHR35368:SF1">
    <property type="entry name" value="HYDROPEROXIDE REDUCTASE"/>
    <property type="match status" value="1"/>
</dbReference>
<keyword evidence="2" id="KW-1185">Reference proteome</keyword>
<proteinExistence type="predicted"/>
<dbReference type="InterPro" id="IPR036102">
    <property type="entry name" value="OsmC/Ohrsf"/>
</dbReference>
<protein>
    <submittedName>
        <fullName evidence="1">Putative OsmC-like protein</fullName>
    </submittedName>
</protein>
<sequence length="157" mass="16808">MAKGSILSFSLIGKGSVVKQKLEIVGSSLTIDVVGHSTLGGDNSAPSPLDYALAALSSCTQVTSQIIASQDPSIELGEWSINLTSHLDNSVLVFGEEGISNFSDVHLDISVETNLDDVKFAAFAFEVERRCPMTQLFRGSGVKFSSNWKNIELRKAA</sequence>
<dbReference type="Gene3D" id="3.30.300.20">
    <property type="match status" value="1"/>
</dbReference>
<dbReference type="PANTHER" id="PTHR35368">
    <property type="entry name" value="HYDROPEROXIDE REDUCTASE"/>
    <property type="match status" value="1"/>
</dbReference>
<accession>A0A841M1T3</accession>
<dbReference type="SUPFAM" id="SSF82784">
    <property type="entry name" value="OsmC-like"/>
    <property type="match status" value="1"/>
</dbReference>
<organism evidence="1 2">
    <name type="scientific">Paenochrobactrum gallinarii</name>
    <dbReference type="NCBI Taxonomy" id="643673"/>
    <lineage>
        <taxon>Bacteria</taxon>
        <taxon>Pseudomonadati</taxon>
        <taxon>Pseudomonadota</taxon>
        <taxon>Alphaproteobacteria</taxon>
        <taxon>Hyphomicrobiales</taxon>
        <taxon>Brucellaceae</taxon>
        <taxon>Paenochrobactrum</taxon>
    </lineage>
</organism>
<dbReference type="Proteomes" id="UP000555393">
    <property type="component" value="Unassembled WGS sequence"/>
</dbReference>
<dbReference type="InterPro" id="IPR003718">
    <property type="entry name" value="OsmC/Ohr_fam"/>
</dbReference>
<dbReference type="Pfam" id="PF02566">
    <property type="entry name" value="OsmC"/>
    <property type="match status" value="1"/>
</dbReference>
<evidence type="ECO:0000313" key="2">
    <source>
        <dbReference type="Proteomes" id="UP000555393"/>
    </source>
</evidence>
<dbReference type="RefSeq" id="WP_184224885.1">
    <property type="nucleotide sequence ID" value="NZ_JACIIU010000065.1"/>
</dbReference>
<comment type="caution">
    <text evidence="1">The sequence shown here is derived from an EMBL/GenBank/DDBJ whole genome shotgun (WGS) entry which is preliminary data.</text>
</comment>
<name>A0A841M1T3_9HYPH</name>